<sequence length="2829" mass="313997">MAELFADPSFWKNNGQQPAGNYTGVPEVDRELDQMPEEERQAAIAEITAPPTGEEIAGMIQAKQAVGEVANITREQYRLYKAYSKTKETDVIEAIGMGAEMVWNDLQKAAGSMYDKPIDSIAKLTPSFIEAFSQGTRSMYGMLAESQDPNSTLFRVKNAIFTGSDEDAEYEQFMQALDFNAKSTRLMQGKETMVMDKDLINPEVTQAMSYIADPSLFIPFEGVALKGAQLIGMAEGIAKASARATAIKQMVIGGTLKWGVGAPIEAIGGATRATIDAAVDRGSRAISAVTGMQTGEIASAARMTGLSTLTADAAGLASGVSQTYVGASAARGIGEAIGAVGEQIMRGERGVLSYAGQALRESVEGGAKLTPQAENLLKAIDFVDPMFSYTADVTKGMTQGAFIGGGLGYLSGGEEGMAQGIGAGAVLGGVGAGFGRIYADISGATKTDRMRITTDLGLNILAETNPTLAKDYATLRAVAQAKGINIDGYISGLLRITPDLNTYFKGGVDHSAEVVAYLRSIMSEGGGIKLDLSSSGVSEFLKLHSDPLPEGSRIDKNTLSLLDFGTYWVREKTRPNGEKIYEAYPKTVRDSADRGRPTLGKTIADIVKTIQEQRATEFSIGKTKEGKWQAENTKTQKYSRTFETKDEAVKFVKEFTEKYLPELKLDSSSIDPKTYDGSFVDQNGRRLLSVAEFERAEGFVIDKAKDGKVTLAINLDNLKKNTVPHEAFHTIFRSVVMEPEFQKRMTESVLGAFDKDGKQISAPKVSQTEAVAFFDRYLKALHKGDKLNEQRGLLKQALEEYYRDGQTKVMAEDGKTPFLANLSEEFGAYYFTQFIEGKPLDYLFLGGELGGVRGIMQSVQDGWLDYWEGRAKRVEPKFNMANPDGIDYAFKPKGGSRVRVGAIDYLMQDLVRAASQRRQDGSINLSRMSRDTRDQFLRSQGLDGVGETRAKPTRIKAAKGQNPVTIYNKTFGPEVHKALLGLPDNVRPAVDGNGDFTGPLSKEVLEKIVSTGHMSREMANKIQVLQDMASGKMQSNIAEMGYIGWTEQQGTGPNPPRLYGDDVSYKRRKVLVLGVDSKVGPKGMSFNARTLDWQVIETRANNLWSDSRVRNRWNDDRSVFVQDFFRYLSNASKTDAQGRVPSNKLWAQDGDVKRDVMQQMAGIPRNSGETYAHPVIAEIHEDILNSVMNLTVNRMSDLRVSGDNVFFNEDTAKPFIRVNMKVADMPYEETPNGKVFTDKQSGFRFTQTAKGVTAFDRHGEFIGSYANLEDAGKFAKRVYERQQAAMKQVAMQVTDEASRGITYKSKAQLIQDNVSMSVKSWLDSKISAESSNTNKDYIIASIERGIRHLIDEQGNPNKILVDAVNAGFSESQNALAQANILKKLKAGEAIDAKELAAAFHPKALDSNGKFTGKTAKLSSEGILFAVESPDGKTEIKLDRHIETLQIELNKAISSSSDAWEAMFPRTFRSRLLDKVQKLHEQNPKLTYEALASKLLRDSSGGYRFYAEAEAIGLLDFLRSKYRTRTEIQKQRDAQGNWTGGIKEKQTPFAIGAVPLDIEEVSNWIYNKELTLQVDDGARADLGRTSHIVQEGTVLGYNETAIRMPQEYAHGVSGHYGPDTVVHHRSTARTDVNGEQVTYIDEIQANNAKPEEISESNFRRSKEIIEMLDAGKVLSKVRTLENKETASWDKLKIRDIDSIRHTITQTGEMYDKDAIGLVKQANMFNALLEGYVELYRNNNAEYIKDIERATSKGGTYEIKGGKPTDVQQHWANFLELQKSGEFIRHLESFRINTDSPEEILVLLEKIKTNEEMRYRVARDKIPTIDETKFKESAKIIDQIRRAAQYVYEDASGSAMDVKSGKNKSLRSIDRDMPYIPVSIGRNLGIQNPDVIGGKEFNSRIFDILSEDPVVKKSIEASEKNKAEMDKLKKRLGDMSHLRFDADEDLTFQRLSEVRSLAKTNIKKYNQTKGRKPFPLEQISEWSAVALKDIITKSIADGRDLITITHPDDSPSKSHMDKDSSRDNYGRIFPDVAQKIVGKYGIEVKQRSELPALTDAQMNNDKAYKDATEARNKVVADAMEEFKKTQGQGESPDVISELSRQFSRTPADLAKEFPDSGDMGVLWMEDKIMPLLGQVKDDGLRGKLTDVAQSIAYQHLQFISVKEDLYKQYDPSVVAIDRGMSFRLNKEIKEAVMQGELRTAYKPLDEYQGGDDYYKPKKNPFESRDEQGFLVRSATAKNAEGGTSYNPESVDWFDIGHYGGRETRELTRWENENSGLWLLDKNSGIDTINPAEFGSPDFTHAQWFAKKYPSNPSKSLPLGRYEKPRYGSDGELIEKGKISINSSAKSPIESMAEARKIKTALADKLGFKEEDFDAYLFKANPEIKQSMGFSPKDQLPIKFKPAGDEEEGGRRYTPKQMERQFIGRIATENPERIKGLKVEYGIVQGRMGEEAVVLMKDGRNIGRISWMTDKDYTDRPANDINVEIEPAYRGKGLQDVLYSEAYERMRANGTTMTRQDVYNEQGLPVRSQIKILGKNASTFETTRGEKKLTYDAFMRELNRALASGEEFVSTEGKLDPQAWYKPEEGDAPLRVNFSPNEVKKNLRSLQSAIDRQSDADKVPAGIKKGVGRLIQAVERQRKEDVKTMPQAVKEGFKALADAVDAQADMDKVPAGVRKGLRLLFEAAQYEDLKPQQAMPKPTASEEQLASGIEALGRAVGVSGQVRRQPQPQAKPAPTAAMPQAQPAPAPSPVPAAQPTPPPLPVRPTPEPSSTAWMSWTQEKTENGGFIRNALGYVIVVNKDKFKVYNPAKVLVGIYEDEESAKRRVLKDMPRR</sequence>
<accession>A0A6J5MBV1</accession>
<dbReference type="EMBL" id="LR796434">
    <property type="protein sequence ID" value="CAB4144084.1"/>
    <property type="molecule type" value="Genomic_DNA"/>
</dbReference>
<feature type="compositionally biased region" description="Low complexity" evidence="1">
    <location>
        <begin position="2718"/>
        <end position="2738"/>
    </location>
</feature>
<organism evidence="2">
    <name type="scientific">uncultured Caudovirales phage</name>
    <dbReference type="NCBI Taxonomy" id="2100421"/>
    <lineage>
        <taxon>Viruses</taxon>
        <taxon>Duplodnaviria</taxon>
        <taxon>Heunggongvirae</taxon>
        <taxon>Uroviricota</taxon>
        <taxon>Caudoviricetes</taxon>
        <taxon>Peduoviridae</taxon>
        <taxon>Maltschvirus</taxon>
        <taxon>Maltschvirus maltsch</taxon>
    </lineage>
</organism>
<name>A0A6J5MBV1_9CAUD</name>
<feature type="compositionally biased region" description="Pro residues" evidence="1">
    <location>
        <begin position="2739"/>
        <end position="2764"/>
    </location>
</feature>
<feature type="region of interest" description="Disordered" evidence="1">
    <location>
        <begin position="2388"/>
        <end position="2409"/>
    </location>
</feature>
<reference evidence="2" key="1">
    <citation type="submission" date="2020-04" db="EMBL/GenBank/DDBJ databases">
        <authorList>
            <person name="Chiriac C."/>
            <person name="Salcher M."/>
            <person name="Ghai R."/>
            <person name="Kavagutti S V."/>
        </authorList>
    </citation>
    <scope>NUCLEOTIDE SEQUENCE</scope>
</reference>
<feature type="region of interest" description="Disordered" evidence="1">
    <location>
        <begin position="1"/>
        <end position="26"/>
    </location>
</feature>
<evidence type="ECO:0000256" key="1">
    <source>
        <dbReference type="SAM" id="MobiDB-lite"/>
    </source>
</evidence>
<gene>
    <name evidence="2" type="ORF">UFOVP460_16</name>
</gene>
<protein>
    <submittedName>
        <fullName evidence="2">Uncharacterized protein</fullName>
    </submittedName>
</protein>
<evidence type="ECO:0000313" key="2">
    <source>
        <dbReference type="EMBL" id="CAB4144084.1"/>
    </source>
</evidence>
<feature type="region of interest" description="Disordered" evidence="1">
    <location>
        <begin position="2000"/>
        <end position="2022"/>
    </location>
</feature>
<feature type="compositionally biased region" description="Polar residues" evidence="1">
    <location>
        <begin position="11"/>
        <end position="20"/>
    </location>
</feature>
<proteinExistence type="predicted"/>
<feature type="region of interest" description="Disordered" evidence="1">
    <location>
        <begin position="2717"/>
        <end position="2768"/>
    </location>
</feature>